<reference evidence="1" key="1">
    <citation type="journal article" date="2021" name="New Phytol.">
        <title>Evolutionary innovations through gain and loss of genes in the ectomycorrhizal Boletales.</title>
        <authorList>
            <person name="Wu G."/>
            <person name="Miyauchi S."/>
            <person name="Morin E."/>
            <person name="Kuo A."/>
            <person name="Drula E."/>
            <person name="Varga T."/>
            <person name="Kohler A."/>
            <person name="Feng B."/>
            <person name="Cao Y."/>
            <person name="Lipzen A."/>
            <person name="Daum C."/>
            <person name="Hundley H."/>
            <person name="Pangilinan J."/>
            <person name="Johnson J."/>
            <person name="Barry K."/>
            <person name="LaButti K."/>
            <person name="Ng V."/>
            <person name="Ahrendt S."/>
            <person name="Min B."/>
            <person name="Choi I.G."/>
            <person name="Park H."/>
            <person name="Plett J.M."/>
            <person name="Magnuson J."/>
            <person name="Spatafora J.W."/>
            <person name="Nagy L.G."/>
            <person name="Henrissat B."/>
            <person name="Grigoriev I.V."/>
            <person name="Yang Z.L."/>
            <person name="Xu J."/>
            <person name="Martin F.M."/>
        </authorList>
    </citation>
    <scope>NUCLEOTIDE SEQUENCE</scope>
    <source>
        <strain evidence="1">ATCC 28755</strain>
    </source>
</reference>
<sequence>MWLFAALQVQFWELRKCAASPHTSSDSARIDSAALIQTASLPISEKVWQTHAGTQLFRPNGLFFFRILLREHFHQYNSNDRPEKSDEDNCFTNCLADRLNCTSTPTC</sequence>
<evidence type="ECO:0000313" key="1">
    <source>
        <dbReference type="EMBL" id="KAH7903545.1"/>
    </source>
</evidence>
<dbReference type="Proteomes" id="UP000790377">
    <property type="component" value="Unassembled WGS sequence"/>
</dbReference>
<comment type="caution">
    <text evidence="1">The sequence shown here is derived from an EMBL/GenBank/DDBJ whole genome shotgun (WGS) entry which is preliminary data.</text>
</comment>
<proteinExistence type="predicted"/>
<keyword evidence="2" id="KW-1185">Reference proteome</keyword>
<organism evidence="1 2">
    <name type="scientific">Hygrophoropsis aurantiaca</name>
    <dbReference type="NCBI Taxonomy" id="72124"/>
    <lineage>
        <taxon>Eukaryota</taxon>
        <taxon>Fungi</taxon>
        <taxon>Dikarya</taxon>
        <taxon>Basidiomycota</taxon>
        <taxon>Agaricomycotina</taxon>
        <taxon>Agaricomycetes</taxon>
        <taxon>Agaricomycetidae</taxon>
        <taxon>Boletales</taxon>
        <taxon>Coniophorineae</taxon>
        <taxon>Hygrophoropsidaceae</taxon>
        <taxon>Hygrophoropsis</taxon>
    </lineage>
</organism>
<name>A0ACB7ZR33_9AGAM</name>
<gene>
    <name evidence="1" type="ORF">BJ138DRAFT_128952</name>
</gene>
<evidence type="ECO:0000313" key="2">
    <source>
        <dbReference type="Proteomes" id="UP000790377"/>
    </source>
</evidence>
<dbReference type="EMBL" id="MU268900">
    <property type="protein sequence ID" value="KAH7903545.1"/>
    <property type="molecule type" value="Genomic_DNA"/>
</dbReference>
<protein>
    <submittedName>
        <fullName evidence="1">Uncharacterized protein</fullName>
    </submittedName>
</protein>
<accession>A0ACB7ZR33</accession>